<dbReference type="CDD" id="cd18316">
    <property type="entry name" value="BTB_POZ_KCTD-like"/>
    <property type="match status" value="1"/>
</dbReference>
<reference evidence="3" key="1">
    <citation type="submission" date="2022-04" db="EMBL/GenBank/DDBJ databases">
        <title>A functionally conserved STORR gene fusion in Papaver species that diverged 16.8 million years ago.</title>
        <authorList>
            <person name="Catania T."/>
        </authorList>
    </citation>
    <scope>NUCLEOTIDE SEQUENCE</scope>
    <source>
        <strain evidence="3">S-188037</strain>
    </source>
</reference>
<comment type="caution">
    <text evidence="3">The sequence shown here is derived from an EMBL/GenBank/DDBJ whole genome shotgun (WGS) entry which is preliminary data.</text>
</comment>
<name>A0AAD4TH11_9MAGN</name>
<dbReference type="InterPro" id="IPR057441">
    <property type="entry name" value="Beta_prop_At2g24240"/>
</dbReference>
<dbReference type="PROSITE" id="PS50097">
    <property type="entry name" value="BTB"/>
    <property type="match status" value="1"/>
</dbReference>
<dbReference type="InterPro" id="IPR011333">
    <property type="entry name" value="SKP1/BTB/POZ_sf"/>
</dbReference>
<dbReference type="InterPro" id="IPR003131">
    <property type="entry name" value="T1-type_BTB"/>
</dbReference>
<evidence type="ECO:0000313" key="4">
    <source>
        <dbReference type="Proteomes" id="UP001202328"/>
    </source>
</evidence>
<evidence type="ECO:0000256" key="1">
    <source>
        <dbReference type="ARBA" id="ARBA00004906"/>
    </source>
</evidence>
<feature type="domain" description="BTB" evidence="2">
    <location>
        <begin position="6"/>
        <end position="75"/>
    </location>
</feature>
<proteinExistence type="predicted"/>
<dbReference type="Pfam" id="PF25279">
    <property type="entry name" value="Beta_prop_At2g24240"/>
    <property type="match status" value="1"/>
</dbReference>
<protein>
    <recommendedName>
        <fullName evidence="2">BTB domain-containing protein</fullName>
    </recommendedName>
</protein>
<gene>
    <name evidence="3" type="ORF">MKW98_006190</name>
</gene>
<dbReference type="SUPFAM" id="SSF101898">
    <property type="entry name" value="NHL repeat"/>
    <property type="match status" value="1"/>
</dbReference>
<dbReference type="InterPro" id="IPR000210">
    <property type="entry name" value="BTB/POZ_dom"/>
</dbReference>
<dbReference type="AlphaFoldDB" id="A0AAD4TH11"/>
<dbReference type="GO" id="GO:0051260">
    <property type="term" value="P:protein homooligomerization"/>
    <property type="evidence" value="ECO:0007669"/>
    <property type="project" value="InterPro"/>
</dbReference>
<accession>A0AAD4TH11</accession>
<keyword evidence="4" id="KW-1185">Reference proteome</keyword>
<sequence>MGTQTDKVRFDVRGKIFETTATTLASAPRNSVFGAMFDDEWNLQDNKEEYFMDRNPDFFPVLLDLLGTGELNIPPNLSEKLLFKEAHYYGLLEHVRTAKFSEFNCNRLRLASSFKGQSSGNCTAISASPSGGCAVAHSRIVRLYDWTLEEHLPINFNYQIVNNIGWIDSENIVISACKRPEREDSGLALFNSFTAGALCFNSDGKIAASCIGTGIYGTGVWDQVTGKQTDFFPELVWSPLRYPDRIQWLNGRKCLLAANFYLPKGNDSCISLLDLRNKSKVWSWYDDKKASLRQGPVYDAIAMEDNNSICVVNQYDDLGFLDLRSTVEPRYPRLKLHEGQLFSCINDRVSMFCGPDWFSTSSIGRICGGGAIRDFSIGGDRLFALHSEENIFDMWETPLPPNWVV</sequence>
<dbReference type="PANTHER" id="PTHR14499">
    <property type="entry name" value="POTASSIUM CHANNEL TETRAMERIZATION DOMAIN-CONTAINING"/>
    <property type="match status" value="1"/>
</dbReference>
<evidence type="ECO:0000313" key="3">
    <source>
        <dbReference type="EMBL" id="KAI3955830.1"/>
    </source>
</evidence>
<dbReference type="Gene3D" id="2.130.10.10">
    <property type="entry name" value="YVTN repeat-like/Quinoprotein amine dehydrogenase"/>
    <property type="match status" value="1"/>
</dbReference>
<organism evidence="3 4">
    <name type="scientific">Papaver atlanticum</name>
    <dbReference type="NCBI Taxonomy" id="357466"/>
    <lineage>
        <taxon>Eukaryota</taxon>
        <taxon>Viridiplantae</taxon>
        <taxon>Streptophyta</taxon>
        <taxon>Embryophyta</taxon>
        <taxon>Tracheophyta</taxon>
        <taxon>Spermatophyta</taxon>
        <taxon>Magnoliopsida</taxon>
        <taxon>Ranunculales</taxon>
        <taxon>Papaveraceae</taxon>
        <taxon>Papaveroideae</taxon>
        <taxon>Papaver</taxon>
    </lineage>
</organism>
<dbReference type="SUPFAM" id="SSF54695">
    <property type="entry name" value="POZ domain"/>
    <property type="match status" value="1"/>
</dbReference>
<dbReference type="InterPro" id="IPR015943">
    <property type="entry name" value="WD40/YVTN_repeat-like_dom_sf"/>
</dbReference>
<dbReference type="Gene3D" id="3.30.710.10">
    <property type="entry name" value="Potassium Channel Kv1.1, Chain A"/>
    <property type="match status" value="1"/>
</dbReference>
<dbReference type="Proteomes" id="UP001202328">
    <property type="component" value="Unassembled WGS sequence"/>
</dbReference>
<dbReference type="Pfam" id="PF02214">
    <property type="entry name" value="BTB_2"/>
    <property type="match status" value="1"/>
</dbReference>
<comment type="pathway">
    <text evidence="1">Protein modification; protein ubiquitination.</text>
</comment>
<dbReference type="SMART" id="SM00225">
    <property type="entry name" value="BTB"/>
    <property type="match status" value="1"/>
</dbReference>
<dbReference type="EMBL" id="JAJJMB010001716">
    <property type="protein sequence ID" value="KAI3955830.1"/>
    <property type="molecule type" value="Genomic_DNA"/>
</dbReference>
<evidence type="ECO:0000259" key="2">
    <source>
        <dbReference type="PROSITE" id="PS50097"/>
    </source>
</evidence>
<dbReference type="PANTHER" id="PTHR14499:SF116">
    <property type="entry name" value="OSJNBA0029H02.24 PROTEIN"/>
    <property type="match status" value="1"/>
</dbReference>